<reference evidence="1" key="1">
    <citation type="submission" date="2018-11" db="EMBL/GenBank/DDBJ databases">
        <authorList>
            <person name="Alioto T."/>
            <person name="Alioto T."/>
        </authorList>
    </citation>
    <scope>NUCLEOTIDE SEQUENCE</scope>
</reference>
<dbReference type="AlphaFoldDB" id="A0A8B6HE22"/>
<organism evidence="1 2">
    <name type="scientific">Mytilus galloprovincialis</name>
    <name type="common">Mediterranean mussel</name>
    <dbReference type="NCBI Taxonomy" id="29158"/>
    <lineage>
        <taxon>Eukaryota</taxon>
        <taxon>Metazoa</taxon>
        <taxon>Spiralia</taxon>
        <taxon>Lophotrochozoa</taxon>
        <taxon>Mollusca</taxon>
        <taxon>Bivalvia</taxon>
        <taxon>Autobranchia</taxon>
        <taxon>Pteriomorphia</taxon>
        <taxon>Mytilida</taxon>
        <taxon>Mytiloidea</taxon>
        <taxon>Mytilidae</taxon>
        <taxon>Mytilinae</taxon>
        <taxon>Mytilus</taxon>
    </lineage>
</organism>
<proteinExistence type="predicted"/>
<dbReference type="EMBL" id="UYJE01009955">
    <property type="protein sequence ID" value="VDI78347.1"/>
    <property type="molecule type" value="Genomic_DNA"/>
</dbReference>
<gene>
    <name evidence="1" type="ORF">MGAL_10B044167</name>
</gene>
<evidence type="ECO:0000313" key="2">
    <source>
        <dbReference type="Proteomes" id="UP000596742"/>
    </source>
</evidence>
<name>A0A8B6HE22_MYTGA</name>
<comment type="caution">
    <text evidence="1">The sequence shown here is derived from an EMBL/GenBank/DDBJ whole genome shotgun (WGS) entry which is preliminary data.</text>
</comment>
<dbReference type="Proteomes" id="UP000596742">
    <property type="component" value="Unassembled WGS sequence"/>
</dbReference>
<protein>
    <submittedName>
        <fullName evidence="1">Uncharacterized protein</fullName>
    </submittedName>
</protein>
<accession>A0A8B6HE22</accession>
<evidence type="ECO:0000313" key="1">
    <source>
        <dbReference type="EMBL" id="VDI78347.1"/>
    </source>
</evidence>
<keyword evidence="2" id="KW-1185">Reference proteome</keyword>
<sequence length="182" mass="20270">MKNVGKRAKGFDSIIKDIVNPLRSAIDFFKKIITGTLSIKNVFQNFVKEFEAIPAKIANLRSDAMRFMDKIGLIDETQLPPFIKPVKNLIDQVQNKLNTVKSDIMGFDNKLVQTIAIKIPDSGRRIFNSIKDVIEGFMIITKDPKTALAAIGKGAVQIYMSILTLIEAKNTIQEAINSMNGN</sequence>
<dbReference type="OrthoDB" id="6107827at2759"/>